<dbReference type="AlphaFoldDB" id="A1VQ81"/>
<feature type="signal peptide" evidence="7">
    <location>
        <begin position="1"/>
        <end position="18"/>
    </location>
</feature>
<keyword evidence="3 6" id="KW-1133">Transmembrane helix</keyword>
<dbReference type="NCBIfam" id="TIGR02783">
    <property type="entry name" value="TrbL_P"/>
    <property type="match status" value="1"/>
</dbReference>
<keyword evidence="7" id="KW-0732">Signal</keyword>
<dbReference type="OrthoDB" id="8525003at2"/>
<dbReference type="eggNOG" id="COG3846">
    <property type="taxonomic scope" value="Bacteria"/>
</dbReference>
<evidence type="ECO:0000313" key="9">
    <source>
        <dbReference type="Proteomes" id="UP000000644"/>
    </source>
</evidence>
<dbReference type="STRING" id="365044.Pnap_2505"/>
<dbReference type="HOGENOM" id="CLU_454867_0_0_4"/>
<dbReference type="Proteomes" id="UP000000644">
    <property type="component" value="Chromosome"/>
</dbReference>
<dbReference type="InterPro" id="IPR007688">
    <property type="entry name" value="Conjugal_tfr_TrbL/VirB6"/>
</dbReference>
<evidence type="ECO:0000313" key="8">
    <source>
        <dbReference type="EMBL" id="ABM37809.1"/>
    </source>
</evidence>
<dbReference type="EMBL" id="CP000529">
    <property type="protein sequence ID" value="ABM37809.1"/>
    <property type="molecule type" value="Genomic_DNA"/>
</dbReference>
<dbReference type="RefSeq" id="WP_011801887.1">
    <property type="nucleotide sequence ID" value="NC_008781.1"/>
</dbReference>
<comment type="subcellular location">
    <subcellularLocation>
        <location evidence="1">Membrane</location>
        <topology evidence="1">Multi-pass membrane protein</topology>
    </subcellularLocation>
</comment>
<evidence type="ECO:0000256" key="5">
    <source>
        <dbReference type="SAM" id="MobiDB-lite"/>
    </source>
</evidence>
<proteinExistence type="predicted"/>
<dbReference type="Pfam" id="PF04610">
    <property type="entry name" value="TrbL"/>
    <property type="match status" value="1"/>
</dbReference>
<feature type="transmembrane region" description="Helical" evidence="6">
    <location>
        <begin position="41"/>
        <end position="61"/>
    </location>
</feature>
<sequence length="541" mass="54502">MRVAIFLLLCGITPWANAAGMMDTLVSQVQGASGGWMTTALGYATNLFFGLAALEFAWSAIQLTLKKSELSEIMVGTLFKVMSLSFFAMVLIKAPEWIPAIINSFKAAGAGVGGTSVLSPSAVFDQGLQVAASLMQFSNDAAPSTGSMIINTLTNSGQGLGKFMLSSIIIGVASVFIILGYGLIAVQLLITLVESYLIIGGGALMLGFSGSRWTHNLSEKYFGYAISIGVKLFTIYLIIGFGDSFTQALKDTIAAAYAAHPEGPSFGDYLGVGGASLFYGVTGYMAPGLAGSMLNGTVAMSLQSAGTAAGMVGGAPVAAGLAASAAGARALGLAGGAMGALMPVQRAAGAIGGSSAGVGFGGGISGMVNPVNPFQPSANASSGGQGVPGGLGAAVQSGMAGKSGGGTGSHLGASSPSPSPPPSDSPVGWQGLNAGSQSFGQTQAPGFVDARFDPFASPRDGGSGKSHPTSNETGGMPANSFDAKSAQQRFEADYKQEPSGVADKLNSFSKRLQYAADRRKPHWVSDGHLGHAPGLRMGLDS</sequence>
<dbReference type="GO" id="GO:0016020">
    <property type="term" value="C:membrane"/>
    <property type="evidence" value="ECO:0007669"/>
    <property type="project" value="UniProtKB-SubCell"/>
</dbReference>
<evidence type="ECO:0000256" key="1">
    <source>
        <dbReference type="ARBA" id="ARBA00004141"/>
    </source>
</evidence>
<keyword evidence="4 6" id="KW-0472">Membrane</keyword>
<keyword evidence="2 6" id="KW-0812">Transmembrane</keyword>
<feature type="transmembrane region" description="Helical" evidence="6">
    <location>
        <begin position="163"/>
        <end position="184"/>
    </location>
</feature>
<reference evidence="9" key="1">
    <citation type="journal article" date="2009" name="Environ. Microbiol.">
        <title>The genome of Polaromonas naphthalenivorans strain CJ2, isolated from coal tar-contaminated sediment, reveals physiological and metabolic versatility and evolution through extensive horizontal gene transfer.</title>
        <authorList>
            <person name="Yagi J.M."/>
            <person name="Sims D."/>
            <person name="Brettin T."/>
            <person name="Bruce D."/>
            <person name="Madsen E.L."/>
        </authorList>
    </citation>
    <scope>NUCLEOTIDE SEQUENCE [LARGE SCALE GENOMIC DNA]</scope>
    <source>
        <strain evidence="9">CJ2</strain>
    </source>
</reference>
<name>A1VQ81_POLNA</name>
<feature type="region of interest" description="Disordered" evidence="5">
    <location>
        <begin position="375"/>
        <end position="502"/>
    </location>
</feature>
<feature type="compositionally biased region" description="Polar residues" evidence="5">
    <location>
        <begin position="433"/>
        <end position="444"/>
    </location>
</feature>
<feature type="transmembrane region" description="Helical" evidence="6">
    <location>
        <begin position="221"/>
        <end position="241"/>
    </location>
</feature>
<evidence type="ECO:0000256" key="2">
    <source>
        <dbReference type="ARBA" id="ARBA00022692"/>
    </source>
</evidence>
<evidence type="ECO:0000256" key="4">
    <source>
        <dbReference type="ARBA" id="ARBA00023136"/>
    </source>
</evidence>
<dbReference type="GO" id="GO:0030255">
    <property type="term" value="P:protein secretion by the type IV secretion system"/>
    <property type="evidence" value="ECO:0007669"/>
    <property type="project" value="InterPro"/>
</dbReference>
<organism evidence="8 9">
    <name type="scientific">Polaromonas naphthalenivorans (strain CJ2)</name>
    <dbReference type="NCBI Taxonomy" id="365044"/>
    <lineage>
        <taxon>Bacteria</taxon>
        <taxon>Pseudomonadati</taxon>
        <taxon>Pseudomonadota</taxon>
        <taxon>Betaproteobacteria</taxon>
        <taxon>Burkholderiales</taxon>
        <taxon>Comamonadaceae</taxon>
        <taxon>Polaromonas</taxon>
    </lineage>
</organism>
<keyword evidence="9" id="KW-1185">Reference proteome</keyword>
<feature type="compositionally biased region" description="Gly residues" evidence="5">
    <location>
        <begin position="383"/>
        <end position="392"/>
    </location>
</feature>
<protein>
    <submittedName>
        <fullName evidence="8">Type IV secretory pathway TrbL components-like protein</fullName>
    </submittedName>
</protein>
<evidence type="ECO:0000256" key="3">
    <source>
        <dbReference type="ARBA" id="ARBA00022989"/>
    </source>
</evidence>
<dbReference type="InterPro" id="IPR014150">
    <property type="entry name" value="Conjugal_tfr_TrbL"/>
</dbReference>
<feature type="chain" id="PRO_5002640093" evidence="7">
    <location>
        <begin position="19"/>
        <end position="541"/>
    </location>
</feature>
<gene>
    <name evidence="8" type="ordered locus">Pnap_2505</name>
</gene>
<feature type="transmembrane region" description="Helical" evidence="6">
    <location>
        <begin position="196"/>
        <end position="215"/>
    </location>
</feature>
<accession>A1VQ81</accession>
<evidence type="ECO:0000256" key="7">
    <source>
        <dbReference type="SAM" id="SignalP"/>
    </source>
</evidence>
<evidence type="ECO:0000256" key="6">
    <source>
        <dbReference type="SAM" id="Phobius"/>
    </source>
</evidence>
<dbReference type="KEGG" id="pna:Pnap_2505"/>